<proteinExistence type="predicted"/>
<dbReference type="PANTHER" id="PTHR43681">
    <property type="entry name" value="TRANSMEMBRANE GTPASE FZO"/>
    <property type="match status" value="1"/>
</dbReference>
<gene>
    <name evidence="3" type="ORF">H9874_10745</name>
</gene>
<dbReference type="InterPro" id="IPR051943">
    <property type="entry name" value="TRAFAC_Dynamin-like_GTPase"/>
</dbReference>
<dbReference type="EMBL" id="DXGI01000400">
    <property type="protein sequence ID" value="HIW79602.1"/>
    <property type="molecule type" value="Genomic_DNA"/>
</dbReference>
<dbReference type="Pfam" id="PF00350">
    <property type="entry name" value="Dynamin_N"/>
    <property type="match status" value="1"/>
</dbReference>
<evidence type="ECO:0000313" key="4">
    <source>
        <dbReference type="Proteomes" id="UP000824264"/>
    </source>
</evidence>
<reference evidence="3" key="1">
    <citation type="journal article" date="2021" name="PeerJ">
        <title>Extensive microbial diversity within the chicken gut microbiome revealed by metagenomics and culture.</title>
        <authorList>
            <person name="Gilroy R."/>
            <person name="Ravi A."/>
            <person name="Getino M."/>
            <person name="Pursley I."/>
            <person name="Horton D.L."/>
            <person name="Alikhan N.F."/>
            <person name="Baker D."/>
            <person name="Gharbi K."/>
            <person name="Hall N."/>
            <person name="Watson M."/>
            <person name="Adriaenssens E.M."/>
            <person name="Foster-Nyarko E."/>
            <person name="Jarju S."/>
            <person name="Secka A."/>
            <person name="Antonio M."/>
            <person name="Oren A."/>
            <person name="Chaudhuri R.R."/>
            <person name="La Ragione R."/>
            <person name="Hildebrand F."/>
            <person name="Pallen M.J."/>
        </authorList>
    </citation>
    <scope>NUCLEOTIDE SEQUENCE</scope>
    <source>
        <strain evidence="3">ChiSxjej5B17-1746</strain>
    </source>
</reference>
<evidence type="ECO:0000313" key="3">
    <source>
        <dbReference type="EMBL" id="HIW79602.1"/>
    </source>
</evidence>
<dbReference type="AlphaFoldDB" id="A0A9D1U9L2"/>
<organism evidence="3 4">
    <name type="scientific">Candidatus Bilophila faecipullorum</name>
    <dbReference type="NCBI Taxonomy" id="2838482"/>
    <lineage>
        <taxon>Bacteria</taxon>
        <taxon>Pseudomonadati</taxon>
        <taxon>Thermodesulfobacteriota</taxon>
        <taxon>Desulfovibrionia</taxon>
        <taxon>Desulfovibrionales</taxon>
        <taxon>Desulfovibrionaceae</taxon>
        <taxon>Bilophila</taxon>
    </lineage>
</organism>
<keyword evidence="1" id="KW-1133">Transmembrane helix</keyword>
<dbReference type="PANTHER" id="PTHR43681:SF1">
    <property type="entry name" value="SARCALUMENIN"/>
    <property type="match status" value="1"/>
</dbReference>
<sequence length="871" mass="96665">MSSRPASASLLSLLPQPVQPIPGDSFNDRILLLLAAVATTDGMLTYREYQLVQEAAEAIFGERALHAALQAKLHYALLNPPSDPAAIARDMANQAEAQKVSASFVDAMLRALSIIGGQEERVDEKARSLVDDIEWAFRKARLERGGRSLTLGINVGESLGGLYRMATGVLPSRKDIREWFAPETSHFNADMERFAAELDRIAWTLDDMDLREELYLFRKMLRRQPFKIVIVGERKRGKSSLVNAIIGQELSPVRETTPETATVVEFRYAPAPDYSVRFLDSSQFARLEDYLDNEQDSLVLTRKIERIRKGVADGAFVPGKLLSGITCWDDLGDYISLEGRFSGFVARVGIGLPLETLQSGVVLVDTPGLNDTDQFHDYLSYEESLEADCVIFVMDARDPGSNSELSLLRKLARSGRTVSIIGVLTNIDRLNDAASLEQAREQARTVLLEACRHSAQVELAGVVAVNTRQAVLERCRDRAAFTETLSKVTKTGPGCGELDSLLALLRETMNRDAGKEAYRLKIGEAYARIADSARERLRRHVEDYRASLPDPQLLAMLDAHARQLSASALASLEQARQVVEATGKDIEAWDTATAQALERFRETLVLRLMDAVNRKAGELGHHFAKDSAWKDFDATEARAVTRRTVDEFLEEQRGVLRGWEDKLRLFSARMDEFSQDCLARLSADIEGLHDDPGDVDSSSSAATHFLVQTHRHMKNLAVFTTGLTVGRITALGPLTLLVTAGNILALTAASPFAAAVVAAVAGTAGLLYHLGREDKRKAAFLDKRRREAEAYAERVSETLRQELAAVRDDLGKAYEFEIKRGFAPALESLFQQSVHLRLFLDVMNRIRGDVSRYDRHVQKQLDELGHMLKEG</sequence>
<comment type="caution">
    <text evidence="3">The sequence shown here is derived from an EMBL/GenBank/DDBJ whole genome shotgun (WGS) entry which is preliminary data.</text>
</comment>
<dbReference type="Gene3D" id="3.40.50.300">
    <property type="entry name" value="P-loop containing nucleotide triphosphate hydrolases"/>
    <property type="match status" value="2"/>
</dbReference>
<dbReference type="InterPro" id="IPR027417">
    <property type="entry name" value="P-loop_NTPase"/>
</dbReference>
<reference evidence="3" key="2">
    <citation type="submission" date="2021-04" db="EMBL/GenBank/DDBJ databases">
        <authorList>
            <person name="Gilroy R."/>
        </authorList>
    </citation>
    <scope>NUCLEOTIDE SEQUENCE</scope>
    <source>
        <strain evidence="3">ChiSxjej5B17-1746</strain>
    </source>
</reference>
<keyword evidence="1" id="KW-0812">Transmembrane</keyword>
<dbReference type="Proteomes" id="UP000824264">
    <property type="component" value="Unassembled WGS sequence"/>
</dbReference>
<keyword evidence="1" id="KW-0472">Membrane</keyword>
<evidence type="ECO:0000259" key="2">
    <source>
        <dbReference type="Pfam" id="PF00350"/>
    </source>
</evidence>
<protein>
    <submittedName>
        <fullName evidence="3">Dynamin family protein</fullName>
    </submittedName>
</protein>
<dbReference type="InterPro" id="IPR045063">
    <property type="entry name" value="Dynamin_N"/>
</dbReference>
<name>A0A9D1U9L2_9BACT</name>
<accession>A0A9D1U9L2</accession>
<dbReference type="SUPFAM" id="SSF52540">
    <property type="entry name" value="P-loop containing nucleoside triphosphate hydrolases"/>
    <property type="match status" value="1"/>
</dbReference>
<evidence type="ECO:0000256" key="1">
    <source>
        <dbReference type="SAM" id="Phobius"/>
    </source>
</evidence>
<feature type="domain" description="Dynamin N-terminal" evidence="2">
    <location>
        <begin position="228"/>
        <end position="426"/>
    </location>
</feature>
<feature type="transmembrane region" description="Helical" evidence="1">
    <location>
        <begin position="743"/>
        <end position="768"/>
    </location>
</feature>